<gene>
    <name evidence="2" type="ORF">DEO72_LG3g620</name>
</gene>
<reference evidence="2 3" key="1">
    <citation type="submission" date="2019-04" db="EMBL/GenBank/DDBJ databases">
        <title>An improved genome assembly and genetic linkage map for asparagus bean, Vigna unguiculata ssp. sesquipedialis.</title>
        <authorList>
            <person name="Xia Q."/>
            <person name="Zhang R."/>
            <person name="Dong Y."/>
        </authorList>
    </citation>
    <scope>NUCLEOTIDE SEQUENCE [LARGE SCALE GENOMIC DNA]</scope>
    <source>
        <tissue evidence="2">Leaf</tissue>
    </source>
</reference>
<feature type="compositionally biased region" description="Polar residues" evidence="1">
    <location>
        <begin position="426"/>
        <end position="438"/>
    </location>
</feature>
<feature type="compositionally biased region" description="Low complexity" evidence="1">
    <location>
        <begin position="67"/>
        <end position="82"/>
    </location>
</feature>
<name>A0A4D6LC20_VIGUN</name>
<feature type="compositionally biased region" description="Low complexity" evidence="1">
    <location>
        <begin position="286"/>
        <end position="297"/>
    </location>
</feature>
<feature type="region of interest" description="Disordered" evidence="1">
    <location>
        <begin position="416"/>
        <end position="438"/>
    </location>
</feature>
<keyword evidence="3" id="KW-1185">Reference proteome</keyword>
<protein>
    <submittedName>
        <fullName evidence="2">Uncharacterized protein</fullName>
    </submittedName>
</protein>
<feature type="region of interest" description="Disordered" evidence="1">
    <location>
        <begin position="57"/>
        <end position="92"/>
    </location>
</feature>
<proteinExistence type="predicted"/>
<dbReference type="AlphaFoldDB" id="A0A4D6LC20"/>
<evidence type="ECO:0000313" key="2">
    <source>
        <dbReference type="EMBL" id="QCD86099.1"/>
    </source>
</evidence>
<sequence length="438" mass="48638">MPPHHSLSLLHTTKTLTLTPSLLPSPCRSRRSRHPRCRPSPPLRPLLQLAGTWLPETPAMPAPLHTSSRTNCHSRASSSSSSRSHHRRSIVGKNSVIAAAPIGSRLHLLLRAFRSHNHASRSDLRLPRHREPATASPSRLLLRSCRCYHHGSTTHAREPVYVEPATRRNRGQNHRQHPRQRALATMLTPHPLPHDVNHGNHHLFRSDSPTQICSGLCTSISHENQKHHRHAPVVAVAATAPLSSLNRQQPPYQYTPAPATSTIRATPRKFWNANPPPFFRNSRGISPSAATGTTPTTHAREPVYVEPATRRNRGQNHRQHPRQRALATMLTPHPLPHDVNHGNHHLFRSDSPTQICSGLCTSISHENQKHHRHAPVVAVAATAPLSSLNRQQPPYQYTPAPATSTIRATPRKFWNANPPPFFRNSRGISPSAATGTTP</sequence>
<feature type="compositionally biased region" description="Basic residues" evidence="1">
    <location>
        <begin position="310"/>
        <end position="322"/>
    </location>
</feature>
<dbReference type="Proteomes" id="UP000501690">
    <property type="component" value="Linkage Group LG3"/>
</dbReference>
<feature type="region of interest" description="Disordered" evidence="1">
    <location>
        <begin position="20"/>
        <end position="43"/>
    </location>
</feature>
<dbReference type="EMBL" id="CP039347">
    <property type="protein sequence ID" value="QCD86099.1"/>
    <property type="molecule type" value="Genomic_DNA"/>
</dbReference>
<evidence type="ECO:0000313" key="3">
    <source>
        <dbReference type="Proteomes" id="UP000501690"/>
    </source>
</evidence>
<feature type="region of interest" description="Disordered" evidence="1">
    <location>
        <begin position="278"/>
        <end position="322"/>
    </location>
</feature>
<evidence type="ECO:0000256" key="1">
    <source>
        <dbReference type="SAM" id="MobiDB-lite"/>
    </source>
</evidence>
<organism evidence="2 3">
    <name type="scientific">Vigna unguiculata</name>
    <name type="common">Cowpea</name>
    <dbReference type="NCBI Taxonomy" id="3917"/>
    <lineage>
        <taxon>Eukaryota</taxon>
        <taxon>Viridiplantae</taxon>
        <taxon>Streptophyta</taxon>
        <taxon>Embryophyta</taxon>
        <taxon>Tracheophyta</taxon>
        <taxon>Spermatophyta</taxon>
        <taxon>Magnoliopsida</taxon>
        <taxon>eudicotyledons</taxon>
        <taxon>Gunneridae</taxon>
        <taxon>Pentapetalae</taxon>
        <taxon>rosids</taxon>
        <taxon>fabids</taxon>
        <taxon>Fabales</taxon>
        <taxon>Fabaceae</taxon>
        <taxon>Papilionoideae</taxon>
        <taxon>50 kb inversion clade</taxon>
        <taxon>NPAAA clade</taxon>
        <taxon>indigoferoid/millettioid clade</taxon>
        <taxon>Phaseoleae</taxon>
        <taxon>Vigna</taxon>
    </lineage>
</organism>
<feature type="compositionally biased region" description="Basic residues" evidence="1">
    <location>
        <begin position="28"/>
        <end position="37"/>
    </location>
</feature>
<accession>A0A4D6LC20</accession>